<feature type="chain" id="PRO_5004067252" evidence="1">
    <location>
        <begin position="21"/>
        <end position="50"/>
    </location>
</feature>
<keyword evidence="3" id="KW-1185">Reference proteome</keyword>
<reference evidence="2 3" key="1">
    <citation type="journal article" date="2012" name="Science">
        <title>The Paleozoic origin of enzymatic lignin decomposition reconstructed from 31 fungal genomes.</title>
        <authorList>
            <person name="Floudas D."/>
            <person name="Binder M."/>
            <person name="Riley R."/>
            <person name="Barry K."/>
            <person name="Blanchette R.A."/>
            <person name="Henrissat B."/>
            <person name="Martinez A.T."/>
            <person name="Otillar R."/>
            <person name="Spatafora J.W."/>
            <person name="Yadav J.S."/>
            <person name="Aerts A."/>
            <person name="Benoit I."/>
            <person name="Boyd A."/>
            <person name="Carlson A."/>
            <person name="Copeland A."/>
            <person name="Coutinho P.M."/>
            <person name="de Vries R.P."/>
            <person name="Ferreira P."/>
            <person name="Findley K."/>
            <person name="Foster B."/>
            <person name="Gaskell J."/>
            <person name="Glotzer D."/>
            <person name="Gorecki P."/>
            <person name="Heitman J."/>
            <person name="Hesse C."/>
            <person name="Hori C."/>
            <person name="Igarashi K."/>
            <person name="Jurgens J.A."/>
            <person name="Kallen N."/>
            <person name="Kersten P."/>
            <person name="Kohler A."/>
            <person name="Kuees U."/>
            <person name="Kumar T.K.A."/>
            <person name="Kuo A."/>
            <person name="LaButti K."/>
            <person name="Larrondo L.F."/>
            <person name="Lindquist E."/>
            <person name="Ling A."/>
            <person name="Lombard V."/>
            <person name="Lucas S."/>
            <person name="Lundell T."/>
            <person name="Martin R."/>
            <person name="McLaughlin D.J."/>
            <person name="Morgenstern I."/>
            <person name="Morin E."/>
            <person name="Murat C."/>
            <person name="Nagy L.G."/>
            <person name="Nolan M."/>
            <person name="Ohm R.A."/>
            <person name="Patyshakuliyeva A."/>
            <person name="Rokas A."/>
            <person name="Ruiz-Duenas F.J."/>
            <person name="Sabat G."/>
            <person name="Salamov A."/>
            <person name="Samejima M."/>
            <person name="Schmutz J."/>
            <person name="Slot J.C."/>
            <person name="St John F."/>
            <person name="Stenlid J."/>
            <person name="Sun H."/>
            <person name="Sun S."/>
            <person name="Syed K."/>
            <person name="Tsang A."/>
            <person name="Wiebenga A."/>
            <person name="Young D."/>
            <person name="Pisabarro A."/>
            <person name="Eastwood D.C."/>
            <person name="Martin F."/>
            <person name="Cullen D."/>
            <person name="Grigoriev I.V."/>
            <person name="Hibbett D.S."/>
        </authorList>
    </citation>
    <scope>NUCLEOTIDE SEQUENCE [LARGE SCALE GENOMIC DNA]</scope>
    <source>
        <strain evidence="2 3">DJM-731 SS1</strain>
    </source>
</reference>
<keyword evidence="1" id="KW-0732">Signal</keyword>
<organism evidence="2 3">
    <name type="scientific">Dacryopinax primogenitus (strain DJM 731)</name>
    <name type="common">Brown rot fungus</name>
    <dbReference type="NCBI Taxonomy" id="1858805"/>
    <lineage>
        <taxon>Eukaryota</taxon>
        <taxon>Fungi</taxon>
        <taxon>Dikarya</taxon>
        <taxon>Basidiomycota</taxon>
        <taxon>Agaricomycotina</taxon>
        <taxon>Dacrymycetes</taxon>
        <taxon>Dacrymycetales</taxon>
        <taxon>Dacrymycetaceae</taxon>
        <taxon>Dacryopinax</taxon>
    </lineage>
</organism>
<dbReference type="RefSeq" id="XP_040626422.1">
    <property type="nucleotide sequence ID" value="XM_040768913.1"/>
</dbReference>
<dbReference type="HOGENOM" id="CLU_3124998_0_0_1"/>
<dbReference type="GeneID" id="63683975"/>
<evidence type="ECO:0000313" key="2">
    <source>
        <dbReference type="EMBL" id="EJT99524.1"/>
    </source>
</evidence>
<dbReference type="EMBL" id="JH795869">
    <property type="protein sequence ID" value="EJT99524.1"/>
    <property type="molecule type" value="Genomic_DNA"/>
</dbReference>
<evidence type="ECO:0000256" key="1">
    <source>
        <dbReference type="SAM" id="SignalP"/>
    </source>
</evidence>
<gene>
    <name evidence="2" type="ORF">DACRYDRAFT_109626</name>
</gene>
<feature type="signal peptide" evidence="1">
    <location>
        <begin position="1"/>
        <end position="20"/>
    </location>
</feature>
<dbReference type="Proteomes" id="UP000030653">
    <property type="component" value="Unassembled WGS sequence"/>
</dbReference>
<evidence type="ECO:0000313" key="3">
    <source>
        <dbReference type="Proteomes" id="UP000030653"/>
    </source>
</evidence>
<protein>
    <submittedName>
        <fullName evidence="2">Uncharacterized protein</fullName>
    </submittedName>
</protein>
<dbReference type="AlphaFoldDB" id="M5FV85"/>
<sequence length="50" mass="5517">MPTLLVLAALFLTISTPSSPQSHLRLPPIPQPNLLYQVNPHLSPHPHQFG</sequence>
<accession>M5FV85</accession>
<name>M5FV85_DACPD</name>
<proteinExistence type="predicted"/>